<dbReference type="EMBL" id="DVMN01000112">
    <property type="protein sequence ID" value="HIU21808.1"/>
    <property type="molecule type" value="Genomic_DNA"/>
</dbReference>
<dbReference type="InterPro" id="IPR020483">
    <property type="entry name" value="Uncharacterised_YgbA"/>
</dbReference>
<gene>
    <name evidence="1" type="ORF">IAD51_06240</name>
</gene>
<dbReference type="AlphaFoldDB" id="A0A9D1HSK8"/>
<dbReference type="Pfam" id="PF11756">
    <property type="entry name" value="YgbA_NO"/>
    <property type="match status" value="1"/>
</dbReference>
<name>A0A9D1HSK8_9FIRM</name>
<comment type="caution">
    <text evidence="1">The sequence shown here is derived from an EMBL/GenBank/DDBJ whole genome shotgun (WGS) entry which is preliminary data.</text>
</comment>
<protein>
    <submittedName>
        <fullName evidence="1">Nitrous oxide-stimulated promoter family protein</fullName>
    </submittedName>
</protein>
<dbReference type="NCBIfam" id="NF007714">
    <property type="entry name" value="PRK10410.1-2"/>
    <property type="match status" value="1"/>
</dbReference>
<accession>A0A9D1HSK8</accession>
<proteinExistence type="predicted"/>
<reference evidence="1" key="2">
    <citation type="journal article" date="2021" name="PeerJ">
        <title>Extensive microbial diversity within the chicken gut microbiome revealed by metagenomics and culture.</title>
        <authorList>
            <person name="Gilroy R."/>
            <person name="Ravi A."/>
            <person name="Getino M."/>
            <person name="Pursley I."/>
            <person name="Horton D.L."/>
            <person name="Alikhan N.F."/>
            <person name="Baker D."/>
            <person name="Gharbi K."/>
            <person name="Hall N."/>
            <person name="Watson M."/>
            <person name="Adriaenssens E.M."/>
            <person name="Foster-Nyarko E."/>
            <person name="Jarju S."/>
            <person name="Secka A."/>
            <person name="Antonio M."/>
            <person name="Oren A."/>
            <person name="Chaudhuri R.R."/>
            <person name="La Ragione R."/>
            <person name="Hildebrand F."/>
            <person name="Pallen M.J."/>
        </authorList>
    </citation>
    <scope>NUCLEOTIDE SEQUENCE</scope>
    <source>
        <strain evidence="1">1063</strain>
    </source>
</reference>
<sequence length="132" mass="15854">MRQRVEETQSKKIPKELKAWEKEKKLIPVMIKKYCHGKHGTKGEELCEECRALTEYALFRLEKCPFKVNKKFCSFCKIHCYKPDMRERIKDVMKWAGPRMIFTHPVFAMKHVFQMISYKRKLRKEAKAKANV</sequence>
<evidence type="ECO:0000313" key="1">
    <source>
        <dbReference type="EMBL" id="HIU21808.1"/>
    </source>
</evidence>
<organism evidence="1 2">
    <name type="scientific">Candidatus Limadaptatus stercorigallinarum</name>
    <dbReference type="NCBI Taxonomy" id="2840845"/>
    <lineage>
        <taxon>Bacteria</taxon>
        <taxon>Bacillati</taxon>
        <taxon>Bacillota</taxon>
        <taxon>Clostridia</taxon>
        <taxon>Eubacteriales</taxon>
        <taxon>Candidatus Limadaptatus</taxon>
    </lineage>
</organism>
<reference evidence="1" key="1">
    <citation type="submission" date="2020-10" db="EMBL/GenBank/DDBJ databases">
        <authorList>
            <person name="Gilroy R."/>
        </authorList>
    </citation>
    <scope>NUCLEOTIDE SEQUENCE</scope>
    <source>
        <strain evidence="1">1063</strain>
    </source>
</reference>
<dbReference type="Proteomes" id="UP000824088">
    <property type="component" value="Unassembled WGS sequence"/>
</dbReference>
<evidence type="ECO:0000313" key="2">
    <source>
        <dbReference type="Proteomes" id="UP000824088"/>
    </source>
</evidence>